<dbReference type="AlphaFoldDB" id="A0AAW2F6X8"/>
<proteinExistence type="predicted"/>
<keyword evidence="2" id="KW-1185">Reference proteome</keyword>
<dbReference type="EMBL" id="JADYXP020000014">
    <property type="protein sequence ID" value="KAL0110659.1"/>
    <property type="molecule type" value="Genomic_DNA"/>
</dbReference>
<reference evidence="1 2" key="1">
    <citation type="submission" date="2023-03" db="EMBL/GenBank/DDBJ databases">
        <title>High recombination rates correlate with genetic variation in Cardiocondyla obscurior ants.</title>
        <authorList>
            <person name="Errbii M."/>
        </authorList>
    </citation>
    <scope>NUCLEOTIDE SEQUENCE [LARGE SCALE GENOMIC DNA]</scope>
    <source>
        <strain evidence="1">Alpha-2009</strain>
        <tissue evidence="1">Whole body</tissue>
    </source>
</reference>
<dbReference type="Proteomes" id="UP001430953">
    <property type="component" value="Unassembled WGS sequence"/>
</dbReference>
<evidence type="ECO:0000313" key="1">
    <source>
        <dbReference type="EMBL" id="KAL0110659.1"/>
    </source>
</evidence>
<evidence type="ECO:0000313" key="2">
    <source>
        <dbReference type="Proteomes" id="UP001430953"/>
    </source>
</evidence>
<comment type="caution">
    <text evidence="1">The sequence shown here is derived from an EMBL/GenBank/DDBJ whole genome shotgun (WGS) entry which is preliminary data.</text>
</comment>
<gene>
    <name evidence="1" type="ORF">PUN28_013923</name>
</gene>
<protein>
    <submittedName>
        <fullName evidence="1">Uncharacterized protein</fullName>
    </submittedName>
</protein>
<accession>A0AAW2F6X8</accession>
<name>A0AAW2F6X8_9HYME</name>
<organism evidence="1 2">
    <name type="scientific">Cardiocondyla obscurior</name>
    <dbReference type="NCBI Taxonomy" id="286306"/>
    <lineage>
        <taxon>Eukaryota</taxon>
        <taxon>Metazoa</taxon>
        <taxon>Ecdysozoa</taxon>
        <taxon>Arthropoda</taxon>
        <taxon>Hexapoda</taxon>
        <taxon>Insecta</taxon>
        <taxon>Pterygota</taxon>
        <taxon>Neoptera</taxon>
        <taxon>Endopterygota</taxon>
        <taxon>Hymenoptera</taxon>
        <taxon>Apocrita</taxon>
        <taxon>Aculeata</taxon>
        <taxon>Formicoidea</taxon>
        <taxon>Formicidae</taxon>
        <taxon>Myrmicinae</taxon>
        <taxon>Cardiocondyla</taxon>
    </lineage>
</organism>
<sequence length="81" mass="9261">MPKIMKKKCVMAKRASILRRMLHLRQEIGSSNDLNACENDNIIDNSVTSLFVSMGEITHDNEVRNVIDVLYPELLATEAWE</sequence>